<sequence>FNKVLTLQLRDVAGKLFTLLSPQLLSLIYPSGLLLRGAGNWLVPLNSTLFSASGKLTENIVTICATNLNSICSPRAHRPMTFISEVFTPTTSSALLPKSTLILRKAVWTGLQYMIFADRSIISSFF</sequence>
<reference evidence="1" key="2">
    <citation type="submission" date="2023-05" db="EMBL/GenBank/DDBJ databases">
        <authorList>
            <person name="Fouks B."/>
        </authorList>
    </citation>
    <scope>NUCLEOTIDE SEQUENCE</scope>
    <source>
        <strain evidence="1">Stay&amp;Tobe</strain>
        <tissue evidence="1">Testes</tissue>
    </source>
</reference>
<name>A0AAD7Z9Z1_DIPPU</name>
<protein>
    <submittedName>
        <fullName evidence="1">Uncharacterized protein</fullName>
    </submittedName>
</protein>
<dbReference type="AlphaFoldDB" id="A0AAD7Z9Z1"/>
<organism evidence="1 2">
    <name type="scientific">Diploptera punctata</name>
    <name type="common">Pacific beetle cockroach</name>
    <dbReference type="NCBI Taxonomy" id="6984"/>
    <lineage>
        <taxon>Eukaryota</taxon>
        <taxon>Metazoa</taxon>
        <taxon>Ecdysozoa</taxon>
        <taxon>Arthropoda</taxon>
        <taxon>Hexapoda</taxon>
        <taxon>Insecta</taxon>
        <taxon>Pterygota</taxon>
        <taxon>Neoptera</taxon>
        <taxon>Polyneoptera</taxon>
        <taxon>Dictyoptera</taxon>
        <taxon>Blattodea</taxon>
        <taxon>Blaberoidea</taxon>
        <taxon>Blaberidae</taxon>
        <taxon>Diplopterinae</taxon>
        <taxon>Diploptera</taxon>
    </lineage>
</organism>
<accession>A0AAD7Z9Z1</accession>
<evidence type="ECO:0000313" key="2">
    <source>
        <dbReference type="Proteomes" id="UP001233999"/>
    </source>
</evidence>
<keyword evidence="2" id="KW-1185">Reference proteome</keyword>
<comment type="caution">
    <text evidence="1">The sequence shown here is derived from an EMBL/GenBank/DDBJ whole genome shotgun (WGS) entry which is preliminary data.</text>
</comment>
<feature type="non-terminal residue" evidence="1">
    <location>
        <position position="1"/>
    </location>
</feature>
<dbReference type="Proteomes" id="UP001233999">
    <property type="component" value="Unassembled WGS sequence"/>
</dbReference>
<proteinExistence type="predicted"/>
<evidence type="ECO:0000313" key="1">
    <source>
        <dbReference type="EMBL" id="KAJ9576830.1"/>
    </source>
</evidence>
<dbReference type="EMBL" id="JASPKZ010009390">
    <property type="protein sequence ID" value="KAJ9576830.1"/>
    <property type="molecule type" value="Genomic_DNA"/>
</dbReference>
<reference evidence="1" key="1">
    <citation type="journal article" date="2023" name="IScience">
        <title>Live-bearing cockroach genome reveals convergent evolutionary mechanisms linked to viviparity in insects and beyond.</title>
        <authorList>
            <person name="Fouks B."/>
            <person name="Harrison M.C."/>
            <person name="Mikhailova A.A."/>
            <person name="Marchal E."/>
            <person name="English S."/>
            <person name="Carruthers M."/>
            <person name="Jennings E.C."/>
            <person name="Chiamaka E.L."/>
            <person name="Frigard R.A."/>
            <person name="Pippel M."/>
            <person name="Attardo G.M."/>
            <person name="Benoit J.B."/>
            <person name="Bornberg-Bauer E."/>
            <person name="Tobe S.S."/>
        </authorList>
    </citation>
    <scope>NUCLEOTIDE SEQUENCE</scope>
    <source>
        <strain evidence="1">Stay&amp;Tobe</strain>
    </source>
</reference>
<gene>
    <name evidence="1" type="ORF">L9F63_006604</name>
</gene>
<feature type="non-terminal residue" evidence="1">
    <location>
        <position position="126"/>
    </location>
</feature>